<dbReference type="EMBL" id="CADCUV010000101">
    <property type="protein sequence ID" value="CAA9418006.1"/>
    <property type="molecule type" value="Genomic_DNA"/>
</dbReference>
<feature type="compositionally biased region" description="Basic residues" evidence="1">
    <location>
        <begin position="19"/>
        <end position="34"/>
    </location>
</feature>
<protein>
    <submittedName>
        <fullName evidence="2">Uncharacterized protein</fullName>
    </submittedName>
</protein>
<feature type="non-terminal residue" evidence="2">
    <location>
        <position position="1"/>
    </location>
</feature>
<name>A0A6J4PJK7_9ACTN</name>
<accession>A0A6J4PJK7</accession>
<feature type="compositionally biased region" description="Low complexity" evidence="1">
    <location>
        <begin position="35"/>
        <end position="46"/>
    </location>
</feature>
<proteinExistence type="predicted"/>
<sequence length="126" mass="13897">VPSRPLHPHGPSRNDALSRRTRGGLRGFRRRQPPRGRVPLRGPRSPWHAPLPQARPQRGDREHQGERGLGGPDRGPARLRLGRCVGGARARAQILALRKPLGVSGTLLGRVFLRHEGLPQVDGRQV</sequence>
<feature type="non-terminal residue" evidence="2">
    <location>
        <position position="126"/>
    </location>
</feature>
<evidence type="ECO:0000256" key="1">
    <source>
        <dbReference type="SAM" id="MobiDB-lite"/>
    </source>
</evidence>
<feature type="compositionally biased region" description="Basic and acidic residues" evidence="1">
    <location>
        <begin position="57"/>
        <end position="66"/>
    </location>
</feature>
<reference evidence="2" key="1">
    <citation type="submission" date="2020-02" db="EMBL/GenBank/DDBJ databases">
        <authorList>
            <person name="Meier V. D."/>
        </authorList>
    </citation>
    <scope>NUCLEOTIDE SEQUENCE</scope>
    <source>
        <strain evidence="2">AVDCRST_MAG22</strain>
    </source>
</reference>
<gene>
    <name evidence="2" type="ORF">AVDCRST_MAG22-2351</name>
</gene>
<organism evidence="2">
    <name type="scientific">uncultured Rubrobacteraceae bacterium</name>
    <dbReference type="NCBI Taxonomy" id="349277"/>
    <lineage>
        <taxon>Bacteria</taxon>
        <taxon>Bacillati</taxon>
        <taxon>Actinomycetota</taxon>
        <taxon>Rubrobacteria</taxon>
        <taxon>Rubrobacterales</taxon>
        <taxon>Rubrobacteraceae</taxon>
        <taxon>environmental samples</taxon>
    </lineage>
</organism>
<evidence type="ECO:0000313" key="2">
    <source>
        <dbReference type="EMBL" id="CAA9418006.1"/>
    </source>
</evidence>
<feature type="region of interest" description="Disordered" evidence="1">
    <location>
        <begin position="1"/>
        <end position="78"/>
    </location>
</feature>
<dbReference type="AlphaFoldDB" id="A0A6J4PJK7"/>